<evidence type="ECO:0000256" key="1">
    <source>
        <dbReference type="SAM" id="Phobius"/>
    </source>
</evidence>
<evidence type="ECO:0000313" key="3">
    <source>
        <dbReference type="Proteomes" id="UP001597492"/>
    </source>
</evidence>
<evidence type="ECO:0000313" key="2">
    <source>
        <dbReference type="EMBL" id="MFD2757454.1"/>
    </source>
</evidence>
<keyword evidence="1" id="KW-1133">Transmembrane helix</keyword>
<sequence length="147" mass="15926">MQPLPASGPQPTSPRRGRFGRTLAIAAVIGVAVGCGGYFALRGLLPSAGPAEATLAAVPEQCLLDEADYELDDESIVLLDDRNDDYFGIRSLANFGCAIITLTDDPGNWYEFREEFLVKMSADDLRLGEYVVSFDADTQSFRIEVAS</sequence>
<name>A0ABW5UVK9_9MICO</name>
<keyword evidence="1" id="KW-0812">Transmembrane</keyword>
<proteinExistence type="predicted"/>
<accession>A0ABW5UVK9</accession>
<comment type="caution">
    <text evidence="2">The sequence shown here is derived from an EMBL/GenBank/DDBJ whole genome shotgun (WGS) entry which is preliminary data.</text>
</comment>
<dbReference type="RefSeq" id="WP_019617999.1">
    <property type="nucleotide sequence ID" value="NZ_JBHUNE010000003.1"/>
</dbReference>
<organism evidence="2 3">
    <name type="scientific">Gulosibacter faecalis</name>
    <dbReference type="NCBI Taxonomy" id="272240"/>
    <lineage>
        <taxon>Bacteria</taxon>
        <taxon>Bacillati</taxon>
        <taxon>Actinomycetota</taxon>
        <taxon>Actinomycetes</taxon>
        <taxon>Micrococcales</taxon>
        <taxon>Microbacteriaceae</taxon>
        <taxon>Gulosibacter</taxon>
    </lineage>
</organism>
<keyword evidence="3" id="KW-1185">Reference proteome</keyword>
<reference evidence="3" key="1">
    <citation type="journal article" date="2019" name="Int. J. Syst. Evol. Microbiol.">
        <title>The Global Catalogue of Microorganisms (GCM) 10K type strain sequencing project: providing services to taxonomists for standard genome sequencing and annotation.</title>
        <authorList>
            <consortium name="The Broad Institute Genomics Platform"/>
            <consortium name="The Broad Institute Genome Sequencing Center for Infectious Disease"/>
            <person name="Wu L."/>
            <person name="Ma J."/>
        </authorList>
    </citation>
    <scope>NUCLEOTIDE SEQUENCE [LARGE SCALE GENOMIC DNA]</scope>
    <source>
        <strain evidence="3">TISTR 1514</strain>
    </source>
</reference>
<gene>
    <name evidence="2" type="ORF">ACFSW7_03555</name>
</gene>
<protein>
    <submittedName>
        <fullName evidence="2">Uncharacterized protein</fullName>
    </submittedName>
</protein>
<dbReference type="EMBL" id="JBHUNE010000003">
    <property type="protein sequence ID" value="MFD2757454.1"/>
    <property type="molecule type" value="Genomic_DNA"/>
</dbReference>
<keyword evidence="1" id="KW-0472">Membrane</keyword>
<feature type="transmembrane region" description="Helical" evidence="1">
    <location>
        <begin position="20"/>
        <end position="41"/>
    </location>
</feature>
<dbReference type="Proteomes" id="UP001597492">
    <property type="component" value="Unassembled WGS sequence"/>
</dbReference>